<protein>
    <recommendedName>
        <fullName evidence="4">Porin family protein</fullName>
    </recommendedName>
</protein>
<organism evidence="2 3">
    <name type="scientific">Polaribacter aestuariivivens</name>
    <dbReference type="NCBI Taxonomy" id="2304626"/>
    <lineage>
        <taxon>Bacteria</taxon>
        <taxon>Pseudomonadati</taxon>
        <taxon>Bacteroidota</taxon>
        <taxon>Flavobacteriia</taxon>
        <taxon>Flavobacteriales</taxon>
        <taxon>Flavobacteriaceae</taxon>
    </lineage>
</organism>
<dbReference type="InterPro" id="IPR011250">
    <property type="entry name" value="OMP/PagP_B-barrel"/>
</dbReference>
<proteinExistence type="predicted"/>
<dbReference type="EMBL" id="VANR01000002">
    <property type="protein sequence ID" value="TMM31359.1"/>
    <property type="molecule type" value="Genomic_DNA"/>
</dbReference>
<keyword evidence="1" id="KW-0732">Signal</keyword>
<evidence type="ECO:0000313" key="3">
    <source>
        <dbReference type="Proteomes" id="UP000307140"/>
    </source>
</evidence>
<comment type="caution">
    <text evidence="2">The sequence shown here is derived from an EMBL/GenBank/DDBJ whole genome shotgun (WGS) entry which is preliminary data.</text>
</comment>
<sequence length="165" mass="17855">MKKLLFITLITLITLTFLGNVNAQNGVFNGGINVGLPTGDADNSYGVTLEADLYYMIPLADRFAIGASAAYSRFFGRELLNTDIADASFLPLSAAIRYSFSPKFVFGANLGYALALNDGIDGGFYYKPIFGYSINEYTQISISYSDISSNGINFSNASLGVLFRL</sequence>
<accession>A0A5S3NCG8</accession>
<gene>
    <name evidence="2" type="ORF">FDT66_05170</name>
</gene>
<feature type="signal peptide" evidence="1">
    <location>
        <begin position="1"/>
        <end position="23"/>
    </location>
</feature>
<evidence type="ECO:0008006" key="4">
    <source>
        <dbReference type="Google" id="ProtNLM"/>
    </source>
</evidence>
<keyword evidence="3" id="KW-1185">Reference proteome</keyword>
<dbReference type="SUPFAM" id="SSF56925">
    <property type="entry name" value="OMPA-like"/>
    <property type="match status" value="1"/>
</dbReference>
<name>A0A5S3NCG8_9FLAO</name>
<dbReference type="RefSeq" id="WP_138535086.1">
    <property type="nucleotide sequence ID" value="NZ_VANR01000002.1"/>
</dbReference>
<evidence type="ECO:0000313" key="2">
    <source>
        <dbReference type="EMBL" id="TMM31359.1"/>
    </source>
</evidence>
<reference evidence="2 3" key="1">
    <citation type="submission" date="2019-05" db="EMBL/GenBank/DDBJ databases">
        <title>Polaribacter aestuariivivens sp. nov., isolated from a tidal flat.</title>
        <authorList>
            <person name="Yoon J.-H."/>
        </authorList>
    </citation>
    <scope>NUCLEOTIDE SEQUENCE [LARGE SCALE GENOMIC DNA]</scope>
    <source>
        <strain evidence="2 3">DBTF-3</strain>
    </source>
</reference>
<evidence type="ECO:0000256" key="1">
    <source>
        <dbReference type="SAM" id="SignalP"/>
    </source>
</evidence>
<dbReference type="OrthoDB" id="1492374at2"/>
<feature type="chain" id="PRO_5024340653" description="Porin family protein" evidence="1">
    <location>
        <begin position="24"/>
        <end position="165"/>
    </location>
</feature>
<dbReference type="AlphaFoldDB" id="A0A5S3NCG8"/>
<dbReference type="Proteomes" id="UP000307140">
    <property type="component" value="Unassembled WGS sequence"/>
</dbReference>